<sequence length="529" mass="59410">LLESDRLRRLIRHIPHPDTQRPSLIVLIGNTGKLRALRALFGLRRVRRCTTKRQVGEIHLHLDPSSAFTGRPILLAESDLPRHNLERTSSTPETCHETTRYPIERVDGDAQAETGIYTNLLFPFTDVFCFFATDVGGLEQVAHQLATWLRASPLSSISKSTLPSIVIAIDSITIQIEDEDEDKVRRAFLCMLPEEMTRRLLARVSAIDIIPLFPDGTMSIDARYRRLKECLMERSDQVRRNRQNTQMLFSATHLAALLRHASAHFAECTNRPFDVIKASRLHNPVPPDLHEHLSNFLQYIKSSDRLIKFAAPLIASTILLDNYPPGAHAFAPTAIFKALYQEFMHRVSEGRAIAFDDSNDVLLRSGFTAVIENSINRFFRDSYADNAQSAVDIHKSNLAAFRKQWLDIHSTNTCLCCLRRRPQYCLPCGHCICENCVVVFGVNCDEDPCTFEIRRCFLCHQAIPEPIVVRIRPPTAGVGVLCIDGGGTRGIVPLTMMKLIQDRLGSVPLQRCVTVSFGVSVGKLQHAGG</sequence>
<dbReference type="GO" id="GO:0008270">
    <property type="term" value="F:zinc ion binding"/>
    <property type="evidence" value="ECO:0007669"/>
    <property type="project" value="UniProtKB-KW"/>
</dbReference>
<feature type="non-terminal residue" evidence="4">
    <location>
        <position position="1"/>
    </location>
</feature>
<dbReference type="Proteomes" id="UP000240883">
    <property type="component" value="Unassembled WGS sequence"/>
</dbReference>
<dbReference type="InterPro" id="IPR017907">
    <property type="entry name" value="Znf_RING_CS"/>
</dbReference>
<dbReference type="PROSITE" id="PS00518">
    <property type="entry name" value="ZF_RING_1"/>
    <property type="match status" value="1"/>
</dbReference>
<keyword evidence="3" id="KW-0862">Zinc</keyword>
<keyword evidence="5" id="KW-1185">Reference proteome</keyword>
<reference evidence="4 5" key="1">
    <citation type="journal article" date="2018" name="Front. Microbiol.">
        <title>Genome-Wide Analysis of Corynespora cassiicola Leaf Fall Disease Putative Effectors.</title>
        <authorList>
            <person name="Lopez D."/>
            <person name="Ribeiro S."/>
            <person name="Label P."/>
            <person name="Fumanal B."/>
            <person name="Venisse J.S."/>
            <person name="Kohler A."/>
            <person name="de Oliveira R.R."/>
            <person name="Labutti K."/>
            <person name="Lipzen A."/>
            <person name="Lail K."/>
            <person name="Bauer D."/>
            <person name="Ohm R.A."/>
            <person name="Barry K.W."/>
            <person name="Spatafora J."/>
            <person name="Grigoriev I.V."/>
            <person name="Martin F.M."/>
            <person name="Pujade-Renaud V."/>
        </authorList>
    </citation>
    <scope>NUCLEOTIDE SEQUENCE [LARGE SCALE GENOMIC DNA]</scope>
    <source>
        <strain evidence="4 5">Philippines</strain>
    </source>
</reference>
<accession>A0A2T2N010</accession>
<organism evidence="4 5">
    <name type="scientific">Corynespora cassiicola Philippines</name>
    <dbReference type="NCBI Taxonomy" id="1448308"/>
    <lineage>
        <taxon>Eukaryota</taxon>
        <taxon>Fungi</taxon>
        <taxon>Dikarya</taxon>
        <taxon>Ascomycota</taxon>
        <taxon>Pezizomycotina</taxon>
        <taxon>Dothideomycetes</taxon>
        <taxon>Pleosporomycetidae</taxon>
        <taxon>Pleosporales</taxon>
        <taxon>Corynesporascaceae</taxon>
        <taxon>Corynespora</taxon>
    </lineage>
</organism>
<dbReference type="AlphaFoldDB" id="A0A2T2N010"/>
<dbReference type="STRING" id="1448308.A0A2T2N010"/>
<protein>
    <recommendedName>
        <fullName evidence="6">FabD/lysophospholipase-like protein</fullName>
    </recommendedName>
</protein>
<dbReference type="EMBL" id="KZ678197">
    <property type="protein sequence ID" value="PSN58781.1"/>
    <property type="molecule type" value="Genomic_DNA"/>
</dbReference>
<gene>
    <name evidence="4" type="ORF">BS50DRAFT_509815</name>
</gene>
<evidence type="ECO:0008006" key="6">
    <source>
        <dbReference type="Google" id="ProtNLM"/>
    </source>
</evidence>
<evidence type="ECO:0000256" key="1">
    <source>
        <dbReference type="ARBA" id="ARBA00022723"/>
    </source>
</evidence>
<name>A0A2T2N010_CORCC</name>
<evidence type="ECO:0000256" key="3">
    <source>
        <dbReference type="ARBA" id="ARBA00022833"/>
    </source>
</evidence>
<dbReference type="OrthoDB" id="194358at2759"/>
<dbReference type="Gene3D" id="3.40.1090.10">
    <property type="entry name" value="Cytosolic phospholipase A2 catalytic domain"/>
    <property type="match status" value="1"/>
</dbReference>
<keyword evidence="1" id="KW-0479">Metal-binding</keyword>
<evidence type="ECO:0000313" key="4">
    <source>
        <dbReference type="EMBL" id="PSN58781.1"/>
    </source>
</evidence>
<keyword evidence="2" id="KW-0863">Zinc-finger</keyword>
<evidence type="ECO:0000313" key="5">
    <source>
        <dbReference type="Proteomes" id="UP000240883"/>
    </source>
</evidence>
<proteinExistence type="predicted"/>
<evidence type="ECO:0000256" key="2">
    <source>
        <dbReference type="ARBA" id="ARBA00022771"/>
    </source>
</evidence>